<dbReference type="Proteomes" id="UP000276776">
    <property type="component" value="Unassembled WGS sequence"/>
</dbReference>
<protein>
    <submittedName>
        <fullName evidence="1 3">Uncharacterized protein</fullName>
    </submittedName>
</protein>
<evidence type="ECO:0000313" key="3">
    <source>
        <dbReference type="WBParaSite" id="TCLT_0000393101-mRNA-1"/>
    </source>
</evidence>
<proteinExistence type="predicted"/>
<reference evidence="1 2" key="2">
    <citation type="submission" date="2018-11" db="EMBL/GenBank/DDBJ databases">
        <authorList>
            <consortium name="Pathogen Informatics"/>
        </authorList>
    </citation>
    <scope>NUCLEOTIDE SEQUENCE [LARGE SCALE GENOMIC DNA]</scope>
</reference>
<accession>A0A0N5CUI5</accession>
<dbReference type="EMBL" id="UYYF01004269">
    <property type="protein sequence ID" value="VDN00952.1"/>
    <property type="molecule type" value="Genomic_DNA"/>
</dbReference>
<keyword evidence="2" id="KW-1185">Reference proteome</keyword>
<evidence type="ECO:0000313" key="1">
    <source>
        <dbReference type="EMBL" id="VDN00952.1"/>
    </source>
</evidence>
<dbReference type="AlphaFoldDB" id="A0A0N5CUI5"/>
<evidence type="ECO:0000313" key="2">
    <source>
        <dbReference type="Proteomes" id="UP000276776"/>
    </source>
</evidence>
<dbReference type="WBParaSite" id="TCLT_0000393101-mRNA-1">
    <property type="protein sequence ID" value="TCLT_0000393101-mRNA-1"/>
    <property type="gene ID" value="TCLT_0000393101"/>
</dbReference>
<reference evidence="3" key="1">
    <citation type="submission" date="2017-02" db="UniProtKB">
        <authorList>
            <consortium name="WormBaseParasite"/>
        </authorList>
    </citation>
    <scope>IDENTIFICATION</scope>
</reference>
<name>A0A0N5CUI5_THECL</name>
<gene>
    <name evidence="1" type="ORF">TCLT_LOCUS3920</name>
</gene>
<sequence>MREKERGRDGSSTYLPLLSRKQLLAEEILDVPTPDLEDRSVTFLWITSFAMDVVLGRFCAMVVLDDEEEKI</sequence>
<organism evidence="3">
    <name type="scientific">Thelazia callipaeda</name>
    <name type="common">Oriental eyeworm</name>
    <name type="synonym">Parasitic nematode</name>
    <dbReference type="NCBI Taxonomy" id="103827"/>
    <lineage>
        <taxon>Eukaryota</taxon>
        <taxon>Metazoa</taxon>
        <taxon>Ecdysozoa</taxon>
        <taxon>Nematoda</taxon>
        <taxon>Chromadorea</taxon>
        <taxon>Rhabditida</taxon>
        <taxon>Spirurina</taxon>
        <taxon>Spiruromorpha</taxon>
        <taxon>Thelazioidea</taxon>
        <taxon>Thelaziidae</taxon>
        <taxon>Thelazia</taxon>
    </lineage>
</organism>